<dbReference type="Proteomes" id="UP001142078">
    <property type="component" value="Unassembled WGS sequence"/>
</dbReference>
<dbReference type="InterPro" id="IPR036105">
    <property type="entry name" value="DiNase_FeMo-co_biosyn_sf"/>
</dbReference>
<dbReference type="SUPFAM" id="SSF53146">
    <property type="entry name" value="Nitrogenase accessory factor-like"/>
    <property type="match status" value="1"/>
</dbReference>
<evidence type="ECO:0000259" key="1">
    <source>
        <dbReference type="Pfam" id="PF02579"/>
    </source>
</evidence>
<dbReference type="PANTHER" id="PTHR42983">
    <property type="entry name" value="DINITROGENASE IRON-MOLYBDENUM COFACTOR PROTEIN-RELATED"/>
    <property type="match status" value="1"/>
</dbReference>
<reference evidence="2" key="1">
    <citation type="submission" date="2022-07" db="EMBL/GenBank/DDBJ databases">
        <title>Enhanced cultured diversity of the mouse gut microbiota enables custom-made synthetic communities.</title>
        <authorList>
            <person name="Afrizal A."/>
        </authorList>
    </citation>
    <scope>NUCLEOTIDE SEQUENCE</scope>
    <source>
        <strain evidence="2">DSM 29482</strain>
    </source>
</reference>
<dbReference type="PANTHER" id="PTHR42983:SF1">
    <property type="entry name" value="IRON-MOLYBDENUM PROTEIN"/>
    <property type="match status" value="1"/>
</dbReference>
<dbReference type="Pfam" id="PF02579">
    <property type="entry name" value="Nitro_FeMo-Co"/>
    <property type="match status" value="1"/>
</dbReference>
<dbReference type="RefSeq" id="WP_042679940.1">
    <property type="nucleotide sequence ID" value="NZ_CABKTM010000016.1"/>
</dbReference>
<comment type="caution">
    <text evidence="2">The sequence shown here is derived from an EMBL/GenBank/DDBJ whole genome shotgun (WGS) entry which is preliminary data.</text>
</comment>
<accession>A0A9X2S4I5</accession>
<dbReference type="InterPro" id="IPR033913">
    <property type="entry name" value="MTH1175_dom"/>
</dbReference>
<name>A0A9X2S4I5_9FIRM</name>
<dbReference type="EMBL" id="JANJZL010000002">
    <property type="protein sequence ID" value="MCR2043304.1"/>
    <property type="molecule type" value="Genomic_DNA"/>
</dbReference>
<organism evidence="2 3">
    <name type="scientific">Anaerosalibacter massiliensis</name>
    <dbReference type="NCBI Taxonomy" id="1347392"/>
    <lineage>
        <taxon>Bacteria</taxon>
        <taxon>Bacillati</taxon>
        <taxon>Bacillota</taxon>
        <taxon>Tissierellia</taxon>
        <taxon>Tissierellales</taxon>
        <taxon>Sporanaerobacteraceae</taxon>
        <taxon>Anaerosalibacter</taxon>
    </lineage>
</organism>
<keyword evidence="3" id="KW-1185">Reference proteome</keyword>
<evidence type="ECO:0000313" key="2">
    <source>
        <dbReference type="EMBL" id="MCR2043304.1"/>
    </source>
</evidence>
<dbReference type="InterPro" id="IPR003731">
    <property type="entry name" value="Di-Nase_FeMo-co_biosynth"/>
</dbReference>
<dbReference type="CDD" id="cd00851">
    <property type="entry name" value="MTH1175"/>
    <property type="match status" value="1"/>
</dbReference>
<protein>
    <submittedName>
        <fullName evidence="2">NifB/NifX family molybdenum-iron cluster-binding protein</fullName>
    </submittedName>
</protein>
<proteinExistence type="predicted"/>
<evidence type="ECO:0000313" key="3">
    <source>
        <dbReference type="Proteomes" id="UP001142078"/>
    </source>
</evidence>
<gene>
    <name evidence="2" type="ORF">NSA23_04145</name>
</gene>
<sequence length="119" mass="12935">MKIGLSSKGKDLGSILDLRFGRCSYFLIYDMERDSFKVIENKGLKSEGGAGIAAVQQLIDEGVDIIITGKLGPNAFNIVEKSNIEALKGENIPIKSIIEKYKKGELSKLKEAGPAHHGM</sequence>
<dbReference type="OrthoDB" id="9807451at2"/>
<dbReference type="AlphaFoldDB" id="A0A9X2S4I5"/>
<feature type="domain" description="Dinitrogenase iron-molybdenum cofactor biosynthesis" evidence="1">
    <location>
        <begin position="13"/>
        <end position="103"/>
    </location>
</feature>
<dbReference type="Gene3D" id="3.30.420.130">
    <property type="entry name" value="Dinitrogenase iron-molybdenum cofactor biosynthesis domain"/>
    <property type="match status" value="1"/>
</dbReference>